<dbReference type="PANTHER" id="PTHR30632">
    <property type="entry name" value="MOLYBDATE-BINDING PERIPLASMIC PROTEIN"/>
    <property type="match status" value="1"/>
</dbReference>
<evidence type="ECO:0000256" key="2">
    <source>
        <dbReference type="ARBA" id="ARBA00022729"/>
    </source>
</evidence>
<dbReference type="EMBL" id="CAFBNE010000042">
    <property type="protein sequence ID" value="CAB4950201.1"/>
    <property type="molecule type" value="Genomic_DNA"/>
</dbReference>
<proteinExistence type="predicted"/>
<sequence>MSLGGRFAAWSAATAIAVASLAGTVPPGAAAGRPAAPQQVTGTVTVSAAASLTDVFPVIAAAFMKKYPGTNVKFNFGGSSALVEQINAGAPVDVLATASEPTMQKAVGAGRVSAPFLFAKNSLAIAMPPGNPAGITRISDLARPGVLVAVCAVAVPCGAATRDVLKLNSVVVKPVTLELDVRDVLGKVMADEVDAGIVYVTDVKAAGRKVTSVAIPPANNVTTTYPIATVFGAPNAAAARAFVTYVRFTSSAQGILRAYGFARAW</sequence>
<dbReference type="GO" id="GO:0046872">
    <property type="term" value="F:metal ion binding"/>
    <property type="evidence" value="ECO:0007669"/>
    <property type="project" value="UniProtKB-KW"/>
</dbReference>
<accession>A0A6J7K519</accession>
<keyword evidence="1" id="KW-0479">Metal-binding</keyword>
<reference evidence="3" key="1">
    <citation type="submission" date="2020-05" db="EMBL/GenBank/DDBJ databases">
        <authorList>
            <person name="Chiriac C."/>
            <person name="Salcher M."/>
            <person name="Ghai R."/>
            <person name="Kavagutti S V."/>
        </authorList>
    </citation>
    <scope>NUCLEOTIDE SEQUENCE</scope>
</reference>
<dbReference type="GO" id="GO:0015689">
    <property type="term" value="P:molybdate ion transport"/>
    <property type="evidence" value="ECO:0007669"/>
    <property type="project" value="InterPro"/>
</dbReference>
<dbReference type="AlphaFoldDB" id="A0A6J7K519"/>
<dbReference type="InterPro" id="IPR005950">
    <property type="entry name" value="ModA"/>
</dbReference>
<evidence type="ECO:0000256" key="1">
    <source>
        <dbReference type="ARBA" id="ARBA00022723"/>
    </source>
</evidence>
<dbReference type="InterPro" id="IPR050682">
    <property type="entry name" value="ModA/WtpA"/>
</dbReference>
<protein>
    <submittedName>
        <fullName evidence="3">Unannotated protein</fullName>
    </submittedName>
</protein>
<keyword evidence="2" id="KW-0732">Signal</keyword>
<dbReference type="Gene3D" id="3.40.190.10">
    <property type="entry name" value="Periplasmic binding protein-like II"/>
    <property type="match status" value="2"/>
</dbReference>
<dbReference type="Pfam" id="PF13531">
    <property type="entry name" value="SBP_bac_11"/>
    <property type="match status" value="1"/>
</dbReference>
<dbReference type="PIRSF" id="PIRSF004846">
    <property type="entry name" value="ModA"/>
    <property type="match status" value="1"/>
</dbReference>
<organism evidence="3">
    <name type="scientific">freshwater metagenome</name>
    <dbReference type="NCBI Taxonomy" id="449393"/>
    <lineage>
        <taxon>unclassified sequences</taxon>
        <taxon>metagenomes</taxon>
        <taxon>ecological metagenomes</taxon>
    </lineage>
</organism>
<dbReference type="GO" id="GO:0030973">
    <property type="term" value="F:molybdate ion binding"/>
    <property type="evidence" value="ECO:0007669"/>
    <property type="project" value="TreeGrafter"/>
</dbReference>
<evidence type="ECO:0000313" key="3">
    <source>
        <dbReference type="EMBL" id="CAB4950201.1"/>
    </source>
</evidence>
<dbReference type="NCBIfam" id="TIGR01256">
    <property type="entry name" value="modA"/>
    <property type="match status" value="1"/>
</dbReference>
<dbReference type="SUPFAM" id="SSF53850">
    <property type="entry name" value="Periplasmic binding protein-like II"/>
    <property type="match status" value="1"/>
</dbReference>
<gene>
    <name evidence="3" type="ORF">UFOPK3772_01488</name>
</gene>
<dbReference type="PANTHER" id="PTHR30632:SF0">
    <property type="entry name" value="SULFATE-BINDING PROTEIN"/>
    <property type="match status" value="1"/>
</dbReference>
<name>A0A6J7K519_9ZZZZ</name>